<dbReference type="Proteomes" id="UP001162156">
    <property type="component" value="Unassembled WGS sequence"/>
</dbReference>
<sequence>MNYKLFHSLKYHNTILENPPGSDSVEGPYPTIVQSVNGKKSSHSPSIIILQVFRKHHNFS</sequence>
<keyword evidence="2" id="KW-1185">Reference proteome</keyword>
<organism evidence="1 2">
    <name type="scientific">Rhamnusium bicolor</name>
    <dbReference type="NCBI Taxonomy" id="1586634"/>
    <lineage>
        <taxon>Eukaryota</taxon>
        <taxon>Metazoa</taxon>
        <taxon>Ecdysozoa</taxon>
        <taxon>Arthropoda</taxon>
        <taxon>Hexapoda</taxon>
        <taxon>Insecta</taxon>
        <taxon>Pterygota</taxon>
        <taxon>Neoptera</taxon>
        <taxon>Endopterygota</taxon>
        <taxon>Coleoptera</taxon>
        <taxon>Polyphaga</taxon>
        <taxon>Cucujiformia</taxon>
        <taxon>Chrysomeloidea</taxon>
        <taxon>Cerambycidae</taxon>
        <taxon>Lepturinae</taxon>
        <taxon>Rhagiini</taxon>
        <taxon>Rhamnusium</taxon>
    </lineage>
</organism>
<reference evidence="1" key="1">
    <citation type="journal article" date="2023" name="Insect Mol. Biol.">
        <title>Genome sequencing provides insights into the evolution of gene families encoding plant cell wall-degrading enzymes in longhorned beetles.</title>
        <authorList>
            <person name="Shin N.R."/>
            <person name="Okamura Y."/>
            <person name="Kirsch R."/>
            <person name="Pauchet Y."/>
        </authorList>
    </citation>
    <scope>NUCLEOTIDE SEQUENCE</scope>
    <source>
        <strain evidence="1">RBIC_L_NR</strain>
    </source>
</reference>
<protein>
    <submittedName>
        <fullName evidence="1">Uncharacterized protein</fullName>
    </submittedName>
</protein>
<gene>
    <name evidence="1" type="ORF">NQ314_002528</name>
</gene>
<name>A0AAV8ZP17_9CUCU</name>
<proteinExistence type="predicted"/>
<dbReference type="EMBL" id="JANEYF010000780">
    <property type="protein sequence ID" value="KAJ8967994.1"/>
    <property type="molecule type" value="Genomic_DNA"/>
</dbReference>
<dbReference type="AlphaFoldDB" id="A0AAV8ZP17"/>
<comment type="caution">
    <text evidence="1">The sequence shown here is derived from an EMBL/GenBank/DDBJ whole genome shotgun (WGS) entry which is preliminary data.</text>
</comment>
<accession>A0AAV8ZP17</accession>
<evidence type="ECO:0000313" key="1">
    <source>
        <dbReference type="EMBL" id="KAJ8967994.1"/>
    </source>
</evidence>
<evidence type="ECO:0000313" key="2">
    <source>
        <dbReference type="Proteomes" id="UP001162156"/>
    </source>
</evidence>